<dbReference type="Proteomes" id="UP000245946">
    <property type="component" value="Unassembled WGS sequence"/>
</dbReference>
<dbReference type="GeneID" id="37270203"/>
<dbReference type="AlphaFoldDB" id="A0A316Z8V6"/>
<feature type="repeat" description="TPR" evidence="3">
    <location>
        <begin position="160"/>
        <end position="193"/>
    </location>
</feature>
<evidence type="ECO:0000256" key="3">
    <source>
        <dbReference type="PROSITE-ProRule" id="PRU00339"/>
    </source>
</evidence>
<dbReference type="InterPro" id="IPR019734">
    <property type="entry name" value="TPR_rpt"/>
</dbReference>
<reference evidence="6 7" key="1">
    <citation type="journal article" date="2018" name="Mol. Biol. Evol.">
        <title>Broad Genomic Sampling Reveals a Smut Pathogenic Ancestry of the Fungal Clade Ustilaginomycotina.</title>
        <authorList>
            <person name="Kijpornyongpan T."/>
            <person name="Mondo S.J."/>
            <person name="Barry K."/>
            <person name="Sandor L."/>
            <person name="Lee J."/>
            <person name="Lipzen A."/>
            <person name="Pangilinan J."/>
            <person name="LaButti K."/>
            <person name="Hainaut M."/>
            <person name="Henrissat B."/>
            <person name="Grigoriev I.V."/>
            <person name="Spatafora J.W."/>
            <person name="Aime M.C."/>
        </authorList>
    </citation>
    <scope>NUCLEOTIDE SEQUENCE [LARGE SCALE GENOMIC DNA]</scope>
    <source>
        <strain evidence="6 7">MCA 4186</strain>
    </source>
</reference>
<dbReference type="InterPro" id="IPR011990">
    <property type="entry name" value="TPR-like_helical_dom_sf"/>
</dbReference>
<dbReference type="PROSITE" id="PS50005">
    <property type="entry name" value="TPR"/>
    <property type="match status" value="1"/>
</dbReference>
<proteinExistence type="inferred from homology"/>
<keyword evidence="4" id="KW-0256">Endoplasmic reticulum</keyword>
<dbReference type="SUPFAM" id="SSF48452">
    <property type="entry name" value="TPR-like"/>
    <property type="match status" value="1"/>
</dbReference>
<dbReference type="PANTHER" id="PTHR12760">
    <property type="entry name" value="TETRATRICOPEPTIDE REPEAT PROTEIN"/>
    <property type="match status" value="1"/>
</dbReference>
<accession>A0A316Z8V6</accession>
<keyword evidence="1" id="KW-0677">Repeat</keyword>
<keyword evidence="7" id="KW-1185">Reference proteome</keyword>
<evidence type="ECO:0000259" key="5">
    <source>
        <dbReference type="Pfam" id="PF22890"/>
    </source>
</evidence>
<evidence type="ECO:0000313" key="6">
    <source>
        <dbReference type="EMBL" id="PWN97418.1"/>
    </source>
</evidence>
<comment type="similarity">
    <text evidence="4">Belongs to the EMC2 family.</text>
</comment>
<comment type="subunit">
    <text evidence="4">Component of the ER membrane protein complex (EMC).</text>
</comment>
<dbReference type="Gene3D" id="1.25.40.10">
    <property type="entry name" value="Tetratricopeptide repeat domain"/>
    <property type="match status" value="1"/>
</dbReference>
<comment type="subcellular location">
    <subcellularLocation>
        <location evidence="4">Endoplasmic reticulum membrane</location>
        <topology evidence="4">Peripheral membrane protein</topology>
        <orientation evidence="4">Cytoplasmic side</orientation>
    </subcellularLocation>
</comment>
<dbReference type="STRING" id="58919.A0A316Z8V6"/>
<keyword evidence="4" id="KW-0472">Membrane</keyword>
<protein>
    <recommendedName>
        <fullName evidence="4">ER membrane protein complex subunit 2</fullName>
    </recommendedName>
</protein>
<dbReference type="OrthoDB" id="124397at2759"/>
<dbReference type="GO" id="GO:0072546">
    <property type="term" value="C:EMC complex"/>
    <property type="evidence" value="ECO:0007669"/>
    <property type="project" value="UniProtKB-UniRule"/>
</dbReference>
<evidence type="ECO:0000256" key="4">
    <source>
        <dbReference type="RuleBase" id="RU367091"/>
    </source>
</evidence>
<feature type="domain" description="EMC2 TPR-like" evidence="5">
    <location>
        <begin position="88"/>
        <end position="203"/>
    </location>
</feature>
<evidence type="ECO:0000256" key="2">
    <source>
        <dbReference type="ARBA" id="ARBA00022803"/>
    </source>
</evidence>
<dbReference type="RefSeq" id="XP_025597697.1">
    <property type="nucleotide sequence ID" value="XM_025742659.1"/>
</dbReference>
<evidence type="ECO:0000313" key="7">
    <source>
        <dbReference type="Proteomes" id="UP000245946"/>
    </source>
</evidence>
<organism evidence="6 7">
    <name type="scientific">Tilletiopsis washingtonensis</name>
    <dbReference type="NCBI Taxonomy" id="58919"/>
    <lineage>
        <taxon>Eukaryota</taxon>
        <taxon>Fungi</taxon>
        <taxon>Dikarya</taxon>
        <taxon>Basidiomycota</taxon>
        <taxon>Ustilaginomycotina</taxon>
        <taxon>Exobasidiomycetes</taxon>
        <taxon>Entylomatales</taxon>
        <taxon>Entylomatales incertae sedis</taxon>
        <taxon>Tilletiopsis</taxon>
    </lineage>
</organism>
<dbReference type="InterPro" id="IPR039856">
    <property type="entry name" value="EMC2-like"/>
</dbReference>
<dbReference type="SMART" id="SM00028">
    <property type="entry name" value="TPR"/>
    <property type="match status" value="3"/>
</dbReference>
<evidence type="ECO:0000256" key="1">
    <source>
        <dbReference type="ARBA" id="ARBA00022737"/>
    </source>
</evidence>
<keyword evidence="2 3" id="KW-0802">TPR repeat</keyword>
<dbReference type="Pfam" id="PF22890">
    <property type="entry name" value="TPR_EMC2"/>
    <property type="match status" value="1"/>
</dbReference>
<dbReference type="InterPro" id="IPR055217">
    <property type="entry name" value="TPR_EMC2"/>
</dbReference>
<gene>
    <name evidence="6" type="ORF">FA09DRAFT_330579</name>
</gene>
<dbReference type="EMBL" id="KZ819295">
    <property type="protein sequence ID" value="PWN97418.1"/>
    <property type="molecule type" value="Genomic_DNA"/>
</dbReference>
<sequence>MASAASMTPSAAIEFLAQQRRRPERLSLQTVQAAETLLRAAQLETMGDEMWPFLEQVAIAALDCGRRELAELCTSRLNTRFPDSARVASLQGMLLEASQEYEKALAFYDAELKKDEGNLIIVKRRIAVLKSMEGTTARGGGIQEAIKALTAYVDTYYADAEAWAELAALYSEVHMYPQAIFALEEQILLQPQSGFAVLQLAETQYTAARYEEACTSYLRVLEMAHVEEGVRKTGPWMRAVWGLKMTTSKLLSSGVVRDAATTQRLDALATELLSSRVYGGAGAPAHTRKAALAVLSAAR</sequence>
<name>A0A316Z8V6_9BASI</name>
<comment type="function">
    <text evidence="4">Part of the endoplasmic reticulum membrane protein complex (EMC) that enables the energy-independent insertion into endoplasmic reticulum membranes of newly synthesized membrane proteins.</text>
</comment>